<dbReference type="PROSITE" id="PS50157">
    <property type="entry name" value="ZINC_FINGER_C2H2_2"/>
    <property type="match status" value="6"/>
</dbReference>
<evidence type="ECO:0000256" key="5">
    <source>
        <dbReference type="PROSITE-ProRule" id="PRU00042"/>
    </source>
</evidence>
<gene>
    <name evidence="7" type="ORF">NMOB1V02_LOCUS1731</name>
</gene>
<name>A0A7R9GAE6_9CRUS</name>
<dbReference type="SUPFAM" id="SSF57667">
    <property type="entry name" value="beta-beta-alpha zinc fingers"/>
    <property type="match status" value="3"/>
</dbReference>
<protein>
    <recommendedName>
        <fullName evidence="6">C2H2-type domain-containing protein</fullName>
    </recommendedName>
</protein>
<dbReference type="FunFam" id="3.30.160.60:FF:000349">
    <property type="entry name" value="metal regulatory transcription factor 1"/>
    <property type="match status" value="1"/>
</dbReference>
<dbReference type="AlphaFoldDB" id="A0A7R9GAE6"/>
<dbReference type="OrthoDB" id="6145499at2759"/>
<evidence type="ECO:0000256" key="4">
    <source>
        <dbReference type="ARBA" id="ARBA00022833"/>
    </source>
</evidence>
<keyword evidence="1" id="KW-0479">Metal-binding</keyword>
<dbReference type="Pfam" id="PF00096">
    <property type="entry name" value="zf-C2H2"/>
    <property type="match status" value="5"/>
</dbReference>
<evidence type="ECO:0000313" key="7">
    <source>
        <dbReference type="EMBL" id="CAD7273862.1"/>
    </source>
</evidence>
<evidence type="ECO:0000259" key="6">
    <source>
        <dbReference type="PROSITE" id="PS50157"/>
    </source>
</evidence>
<reference evidence="7" key="1">
    <citation type="submission" date="2020-11" db="EMBL/GenBank/DDBJ databases">
        <authorList>
            <person name="Tran Van P."/>
        </authorList>
    </citation>
    <scope>NUCLEOTIDE SEQUENCE</scope>
</reference>
<proteinExistence type="predicted"/>
<dbReference type="FunFam" id="3.30.160.60:FF:000125">
    <property type="entry name" value="Putative zinc finger protein 143"/>
    <property type="match status" value="1"/>
</dbReference>
<dbReference type="InterPro" id="IPR036236">
    <property type="entry name" value="Znf_C2H2_sf"/>
</dbReference>
<dbReference type="SMART" id="SM00355">
    <property type="entry name" value="ZnF_C2H2"/>
    <property type="match status" value="6"/>
</dbReference>
<feature type="domain" description="C2H2-type" evidence="6">
    <location>
        <begin position="128"/>
        <end position="157"/>
    </location>
</feature>
<sequence length="320" mass="36007">MCTVKMDVRFAFDDGDRGYISHTITENQIRMDFNPGSNSSWLSGTPSHATITVHARDPETKEICRKQFRCDYDGCARAYSTMGNLRTHQKRHTGEYSFICSESGCGKTFLSSYSLKVHIRVHTNQKPFECDITGCAKAFSTRYRLKAHQRLHNGDTFRCRSAGCLKFFTTFSDLKKHSRIHTGERPFKCGEQGCEKAFTASHHLKVHYRIHTGEKPFECPRAESLEKPCQKSFTTKSALKSHLKLRHRPQIELSQIAAVCGVTCSCYNATIPLCTADDQISTPTPEFTDLAQLLACDPIDCQDRVSEPSLSPLSTPPPPN</sequence>
<feature type="domain" description="C2H2-type" evidence="6">
    <location>
        <begin position="68"/>
        <end position="97"/>
    </location>
</feature>
<feature type="domain" description="C2H2-type" evidence="6">
    <location>
        <begin position="157"/>
        <end position="186"/>
    </location>
</feature>
<dbReference type="InterPro" id="IPR013087">
    <property type="entry name" value="Znf_C2H2_type"/>
</dbReference>
<dbReference type="FunFam" id="3.30.160.60:FF:000072">
    <property type="entry name" value="zinc finger protein 143 isoform X1"/>
    <property type="match status" value="2"/>
</dbReference>
<evidence type="ECO:0000313" key="8">
    <source>
        <dbReference type="Proteomes" id="UP000678499"/>
    </source>
</evidence>
<dbReference type="GO" id="GO:0006357">
    <property type="term" value="P:regulation of transcription by RNA polymerase II"/>
    <property type="evidence" value="ECO:0007669"/>
    <property type="project" value="TreeGrafter"/>
</dbReference>
<keyword evidence="2" id="KW-0677">Repeat</keyword>
<keyword evidence="3 5" id="KW-0863">Zinc-finger</keyword>
<dbReference type="GO" id="GO:0005634">
    <property type="term" value="C:nucleus"/>
    <property type="evidence" value="ECO:0007669"/>
    <property type="project" value="TreeGrafter"/>
</dbReference>
<feature type="domain" description="C2H2-type" evidence="6">
    <location>
        <begin position="98"/>
        <end position="127"/>
    </location>
</feature>
<dbReference type="Proteomes" id="UP000678499">
    <property type="component" value="Unassembled WGS sequence"/>
</dbReference>
<organism evidence="7">
    <name type="scientific">Notodromas monacha</name>
    <dbReference type="NCBI Taxonomy" id="399045"/>
    <lineage>
        <taxon>Eukaryota</taxon>
        <taxon>Metazoa</taxon>
        <taxon>Ecdysozoa</taxon>
        <taxon>Arthropoda</taxon>
        <taxon>Crustacea</taxon>
        <taxon>Oligostraca</taxon>
        <taxon>Ostracoda</taxon>
        <taxon>Podocopa</taxon>
        <taxon>Podocopida</taxon>
        <taxon>Cypridocopina</taxon>
        <taxon>Cypridoidea</taxon>
        <taxon>Cyprididae</taxon>
        <taxon>Notodromas</taxon>
    </lineage>
</organism>
<dbReference type="Gene3D" id="3.30.160.60">
    <property type="entry name" value="Classic Zinc Finger"/>
    <property type="match status" value="6"/>
</dbReference>
<dbReference type="EMBL" id="OA882218">
    <property type="protein sequence ID" value="CAD7273862.1"/>
    <property type="molecule type" value="Genomic_DNA"/>
</dbReference>
<dbReference type="EMBL" id="CAJPEX010000181">
    <property type="protein sequence ID" value="CAG0914014.1"/>
    <property type="molecule type" value="Genomic_DNA"/>
</dbReference>
<evidence type="ECO:0000256" key="3">
    <source>
        <dbReference type="ARBA" id="ARBA00022771"/>
    </source>
</evidence>
<feature type="domain" description="C2H2-type" evidence="6">
    <location>
        <begin position="187"/>
        <end position="216"/>
    </location>
</feature>
<dbReference type="PROSITE" id="PS00028">
    <property type="entry name" value="ZINC_FINGER_C2H2_1"/>
    <property type="match status" value="5"/>
</dbReference>
<feature type="domain" description="C2H2-type" evidence="6">
    <location>
        <begin position="217"/>
        <end position="252"/>
    </location>
</feature>
<accession>A0A7R9GAE6</accession>
<dbReference type="FunFam" id="3.30.160.60:FF:000397">
    <property type="entry name" value="Metal regulatory transcription factor 1"/>
    <property type="match status" value="1"/>
</dbReference>
<dbReference type="PANTHER" id="PTHR46179">
    <property type="entry name" value="ZINC FINGER PROTEIN"/>
    <property type="match status" value="1"/>
</dbReference>
<evidence type="ECO:0000256" key="2">
    <source>
        <dbReference type="ARBA" id="ARBA00022737"/>
    </source>
</evidence>
<keyword evidence="4" id="KW-0862">Zinc</keyword>
<dbReference type="GO" id="GO:0008270">
    <property type="term" value="F:zinc ion binding"/>
    <property type="evidence" value="ECO:0007669"/>
    <property type="project" value="UniProtKB-KW"/>
</dbReference>
<evidence type="ECO:0000256" key="1">
    <source>
        <dbReference type="ARBA" id="ARBA00022723"/>
    </source>
</evidence>
<dbReference type="InterPro" id="IPR051061">
    <property type="entry name" value="Zinc_finger_trans_reg"/>
</dbReference>
<keyword evidence="8" id="KW-1185">Reference proteome</keyword>
<dbReference type="PANTHER" id="PTHR46179:SF25">
    <property type="entry name" value="METAL RESPONSE ELEMENT-BINDING TRANSCRIPTION FACTOR-1, ISOFORM C"/>
    <property type="match status" value="1"/>
</dbReference>